<sequence>MDRQFRALFPEIKEEKEAERETENRATGIREKITRTPERDALTVPTSRPDTGDGIGTFTSDKMYVSD</sequence>
<name>A0A2R6NE98_9APHY</name>
<evidence type="ECO:0000313" key="2">
    <source>
        <dbReference type="EMBL" id="PSR70700.1"/>
    </source>
</evidence>
<protein>
    <submittedName>
        <fullName evidence="2">Uncharacterized protein</fullName>
    </submittedName>
</protein>
<comment type="caution">
    <text evidence="2">The sequence shown here is derived from an EMBL/GenBank/DDBJ whole genome shotgun (WGS) entry which is preliminary data.</text>
</comment>
<reference evidence="2 3" key="1">
    <citation type="submission" date="2018-02" db="EMBL/GenBank/DDBJ databases">
        <title>Genome sequence of the basidiomycete white-rot fungus Phlebia centrifuga.</title>
        <authorList>
            <person name="Granchi Z."/>
            <person name="Peng M."/>
            <person name="de Vries R.P."/>
            <person name="Hilden K."/>
            <person name="Makela M.R."/>
            <person name="Grigoriev I."/>
            <person name="Riley R."/>
        </authorList>
    </citation>
    <scope>NUCLEOTIDE SEQUENCE [LARGE SCALE GENOMIC DNA]</scope>
    <source>
        <strain evidence="2 3">FBCC195</strain>
    </source>
</reference>
<accession>A0A2R6NE98</accession>
<dbReference type="AlphaFoldDB" id="A0A2R6NE98"/>
<organism evidence="2 3">
    <name type="scientific">Hermanssonia centrifuga</name>
    <dbReference type="NCBI Taxonomy" id="98765"/>
    <lineage>
        <taxon>Eukaryota</taxon>
        <taxon>Fungi</taxon>
        <taxon>Dikarya</taxon>
        <taxon>Basidiomycota</taxon>
        <taxon>Agaricomycotina</taxon>
        <taxon>Agaricomycetes</taxon>
        <taxon>Polyporales</taxon>
        <taxon>Meruliaceae</taxon>
        <taxon>Hermanssonia</taxon>
    </lineage>
</organism>
<proteinExistence type="predicted"/>
<keyword evidence="3" id="KW-1185">Reference proteome</keyword>
<gene>
    <name evidence="2" type="ORF">PHLCEN_2v13430</name>
</gene>
<dbReference type="EMBL" id="MLYV02001335">
    <property type="protein sequence ID" value="PSR70700.1"/>
    <property type="molecule type" value="Genomic_DNA"/>
</dbReference>
<evidence type="ECO:0000313" key="3">
    <source>
        <dbReference type="Proteomes" id="UP000186601"/>
    </source>
</evidence>
<feature type="compositionally biased region" description="Basic and acidic residues" evidence="1">
    <location>
        <begin position="15"/>
        <end position="41"/>
    </location>
</feature>
<dbReference type="Proteomes" id="UP000186601">
    <property type="component" value="Unassembled WGS sequence"/>
</dbReference>
<feature type="region of interest" description="Disordered" evidence="1">
    <location>
        <begin position="15"/>
        <end position="67"/>
    </location>
</feature>
<evidence type="ECO:0000256" key="1">
    <source>
        <dbReference type="SAM" id="MobiDB-lite"/>
    </source>
</evidence>